<dbReference type="GO" id="GO:0015628">
    <property type="term" value="P:protein secretion by the type II secretion system"/>
    <property type="evidence" value="ECO:0007669"/>
    <property type="project" value="InterPro"/>
</dbReference>
<dbReference type="NCBIfam" id="TIGR02532">
    <property type="entry name" value="IV_pilin_GFxxxE"/>
    <property type="match status" value="1"/>
</dbReference>
<sequence>MQLVCTIKSNAFKANQVQSHSRSRTGFTLMELLIVVAVIGILAAMLLPALSRSKSRAQAIFCLSNNKQLSFAWEMYSSDNNDQLVYNLGGRIDTKGFAPRDEPNWVNNIMDWELSPDNTNNSFVNNSMLGSYASFSSKVYKCPADNALSDRQRNAGWDSRVRSVSMNAMIGNPGALLQNGVNVNNPTYRQYLKESEIRNPSMTFVFLDEHPDSINDGYFVENPYELEWIDLPASYHNGGSSFSFADGHSELHYWLYDSTRRPAKEDGAQLPMTIHPTDRADFDWVIRRMSVERSTYNSPPPHP</sequence>
<dbReference type="Gene3D" id="3.30.700.10">
    <property type="entry name" value="Glycoprotein, Type 4 Pilin"/>
    <property type="match status" value="1"/>
</dbReference>
<dbReference type="STRING" id="320771.Cflav_PD5161"/>
<reference evidence="3 4" key="1">
    <citation type="journal article" date="2011" name="J. Bacteriol.">
        <title>Genome sequence of 'Pedosphaera parvula' Ellin514, an aerobic Verrucomicrobial isolate from pasture soil.</title>
        <authorList>
            <person name="Kant R."/>
            <person name="van Passel M.W."/>
            <person name="Sangwan P."/>
            <person name="Palva A."/>
            <person name="Lucas S."/>
            <person name="Copeland A."/>
            <person name="Lapidus A."/>
            <person name="Glavina Del Rio T."/>
            <person name="Dalin E."/>
            <person name="Tice H."/>
            <person name="Bruce D."/>
            <person name="Goodwin L."/>
            <person name="Pitluck S."/>
            <person name="Chertkov O."/>
            <person name="Larimer F.W."/>
            <person name="Land M.L."/>
            <person name="Hauser L."/>
            <person name="Brettin T.S."/>
            <person name="Detter J.C."/>
            <person name="Han S."/>
            <person name="de Vos W.M."/>
            <person name="Janssen P.H."/>
            <person name="Smidt H."/>
        </authorList>
    </citation>
    <scope>NUCLEOTIDE SEQUENCE [LARGE SCALE GENOMIC DNA]</scope>
    <source>
        <strain evidence="3 4">Ellin514</strain>
    </source>
</reference>
<organism evidence="3 4">
    <name type="scientific">Pedosphaera parvula (strain Ellin514)</name>
    <dbReference type="NCBI Taxonomy" id="320771"/>
    <lineage>
        <taxon>Bacteria</taxon>
        <taxon>Pseudomonadati</taxon>
        <taxon>Verrucomicrobiota</taxon>
        <taxon>Pedosphaerae</taxon>
        <taxon>Pedosphaerales</taxon>
        <taxon>Pedosphaeraceae</taxon>
        <taxon>Pedosphaera</taxon>
    </lineage>
</organism>
<accession>B9XC58</accession>
<dbReference type="RefSeq" id="WP_007413406.1">
    <property type="nucleotide sequence ID" value="NZ_ABOX02000004.1"/>
</dbReference>
<gene>
    <name evidence="3" type="ORF">Cflav_PD5161</name>
</gene>
<keyword evidence="2" id="KW-1133">Transmembrane helix</keyword>
<keyword evidence="4" id="KW-1185">Reference proteome</keyword>
<dbReference type="OrthoDB" id="258730at2"/>
<evidence type="ECO:0000313" key="3">
    <source>
        <dbReference type="EMBL" id="EEF62526.1"/>
    </source>
</evidence>
<evidence type="ECO:0008006" key="5">
    <source>
        <dbReference type="Google" id="ProtNLM"/>
    </source>
</evidence>
<comment type="caution">
    <text evidence="3">The sequence shown here is derived from an EMBL/GenBank/DDBJ whole genome shotgun (WGS) entry which is preliminary data.</text>
</comment>
<dbReference type="PANTHER" id="PTHR30093">
    <property type="entry name" value="GENERAL SECRETION PATHWAY PROTEIN G"/>
    <property type="match status" value="1"/>
</dbReference>
<dbReference type="InterPro" id="IPR012902">
    <property type="entry name" value="N_methyl_site"/>
</dbReference>
<proteinExistence type="predicted"/>
<dbReference type="InterPro" id="IPR045584">
    <property type="entry name" value="Pilin-like"/>
</dbReference>
<feature type="transmembrane region" description="Helical" evidence="2">
    <location>
        <begin position="32"/>
        <end position="50"/>
    </location>
</feature>
<dbReference type="EMBL" id="ABOX02000004">
    <property type="protein sequence ID" value="EEF62526.1"/>
    <property type="molecule type" value="Genomic_DNA"/>
</dbReference>
<dbReference type="AlphaFoldDB" id="B9XC58"/>
<dbReference type="Pfam" id="PF07963">
    <property type="entry name" value="N_methyl"/>
    <property type="match status" value="1"/>
</dbReference>
<evidence type="ECO:0000256" key="1">
    <source>
        <dbReference type="ARBA" id="ARBA00022481"/>
    </source>
</evidence>
<keyword evidence="2" id="KW-0812">Transmembrane</keyword>
<evidence type="ECO:0000256" key="2">
    <source>
        <dbReference type="SAM" id="Phobius"/>
    </source>
</evidence>
<dbReference type="SUPFAM" id="SSF54523">
    <property type="entry name" value="Pili subunits"/>
    <property type="match status" value="1"/>
</dbReference>
<dbReference type="Proteomes" id="UP000003688">
    <property type="component" value="Unassembled WGS sequence"/>
</dbReference>
<keyword evidence="2" id="KW-0472">Membrane</keyword>
<evidence type="ECO:0000313" key="4">
    <source>
        <dbReference type="Proteomes" id="UP000003688"/>
    </source>
</evidence>
<protein>
    <recommendedName>
        <fullName evidence="5">Type II secretory pathway pseudopilin PulG-like protein</fullName>
    </recommendedName>
</protein>
<keyword evidence="1" id="KW-0488">Methylation</keyword>
<dbReference type="PRINTS" id="PR00813">
    <property type="entry name" value="BCTERIALGSPG"/>
</dbReference>
<dbReference type="InterPro" id="IPR000983">
    <property type="entry name" value="Bac_GSPG_pilin"/>
</dbReference>
<dbReference type="GO" id="GO:0015627">
    <property type="term" value="C:type II protein secretion system complex"/>
    <property type="evidence" value="ECO:0007669"/>
    <property type="project" value="InterPro"/>
</dbReference>
<name>B9XC58_PEDPL</name>